<feature type="compositionally biased region" description="Low complexity" evidence="1">
    <location>
        <begin position="742"/>
        <end position="771"/>
    </location>
</feature>
<gene>
    <name evidence="2" type="ORF">THAPSDRAFT_bd1771</name>
</gene>
<reference evidence="2 3" key="1">
    <citation type="journal article" date="2004" name="Science">
        <title>The genome of the diatom Thalassiosira pseudonana: ecology, evolution, and metabolism.</title>
        <authorList>
            <person name="Armbrust E.V."/>
            <person name="Berges J.A."/>
            <person name="Bowler C."/>
            <person name="Green B.R."/>
            <person name="Martinez D."/>
            <person name="Putnam N.H."/>
            <person name="Zhou S."/>
            <person name="Allen A.E."/>
            <person name="Apt K.E."/>
            <person name="Bechner M."/>
            <person name="Brzezinski M.A."/>
            <person name="Chaal B.K."/>
            <person name="Chiovitti A."/>
            <person name="Davis A.K."/>
            <person name="Demarest M.S."/>
            <person name="Detter J.C."/>
            <person name="Glavina T."/>
            <person name="Goodstein D."/>
            <person name="Hadi M.Z."/>
            <person name="Hellsten U."/>
            <person name="Hildebrand M."/>
            <person name="Jenkins B.D."/>
            <person name="Jurka J."/>
            <person name="Kapitonov V.V."/>
            <person name="Kroger N."/>
            <person name="Lau W.W."/>
            <person name="Lane T.W."/>
            <person name="Larimer F.W."/>
            <person name="Lippmeier J.C."/>
            <person name="Lucas S."/>
            <person name="Medina M."/>
            <person name="Montsant A."/>
            <person name="Obornik M."/>
            <person name="Parker M.S."/>
            <person name="Palenik B."/>
            <person name="Pazour G.J."/>
            <person name="Richardson P.M."/>
            <person name="Rynearson T.A."/>
            <person name="Saito M.A."/>
            <person name="Schwartz D.C."/>
            <person name="Thamatrakoln K."/>
            <person name="Valentin K."/>
            <person name="Vardi A."/>
            <person name="Wilkerson F.P."/>
            <person name="Rokhsar D.S."/>
        </authorList>
    </citation>
    <scope>NUCLEOTIDE SEQUENCE [LARGE SCALE GENOMIC DNA]</scope>
    <source>
        <strain evidence="2 3">CCMP1335</strain>
    </source>
</reference>
<feature type="region of interest" description="Disordered" evidence="1">
    <location>
        <begin position="832"/>
        <end position="869"/>
    </location>
</feature>
<feature type="region of interest" description="Disordered" evidence="1">
    <location>
        <begin position="297"/>
        <end position="356"/>
    </location>
</feature>
<keyword evidence="3" id="KW-1185">Reference proteome</keyword>
<reference evidence="2 3" key="2">
    <citation type="journal article" date="2008" name="Nature">
        <title>The Phaeodactylum genome reveals the evolutionary history of diatom genomes.</title>
        <authorList>
            <person name="Bowler C."/>
            <person name="Allen A.E."/>
            <person name="Badger J.H."/>
            <person name="Grimwood J."/>
            <person name="Jabbari K."/>
            <person name="Kuo A."/>
            <person name="Maheswari U."/>
            <person name="Martens C."/>
            <person name="Maumus F."/>
            <person name="Otillar R.P."/>
            <person name="Rayko E."/>
            <person name="Salamov A."/>
            <person name="Vandepoele K."/>
            <person name="Beszteri B."/>
            <person name="Gruber A."/>
            <person name="Heijde M."/>
            <person name="Katinka M."/>
            <person name="Mock T."/>
            <person name="Valentin K."/>
            <person name="Verret F."/>
            <person name="Berges J.A."/>
            <person name="Brownlee C."/>
            <person name="Cadoret J.P."/>
            <person name="Chiovitti A."/>
            <person name="Choi C.J."/>
            <person name="Coesel S."/>
            <person name="De Martino A."/>
            <person name="Detter J.C."/>
            <person name="Durkin C."/>
            <person name="Falciatore A."/>
            <person name="Fournet J."/>
            <person name="Haruta M."/>
            <person name="Huysman M.J."/>
            <person name="Jenkins B.D."/>
            <person name="Jiroutova K."/>
            <person name="Jorgensen R.E."/>
            <person name="Joubert Y."/>
            <person name="Kaplan A."/>
            <person name="Kroger N."/>
            <person name="Kroth P.G."/>
            <person name="La Roche J."/>
            <person name="Lindquist E."/>
            <person name="Lommer M."/>
            <person name="Martin-Jezequel V."/>
            <person name="Lopez P.J."/>
            <person name="Lucas S."/>
            <person name="Mangogna M."/>
            <person name="McGinnis K."/>
            <person name="Medlin L.K."/>
            <person name="Montsant A."/>
            <person name="Oudot-Le Secq M.P."/>
            <person name="Napoli C."/>
            <person name="Obornik M."/>
            <person name="Parker M.S."/>
            <person name="Petit J.L."/>
            <person name="Porcel B.M."/>
            <person name="Poulsen N."/>
            <person name="Robison M."/>
            <person name="Rychlewski L."/>
            <person name="Rynearson T.A."/>
            <person name="Schmutz J."/>
            <person name="Shapiro H."/>
            <person name="Siaut M."/>
            <person name="Stanley M."/>
            <person name="Sussman M.R."/>
            <person name="Taylor A.R."/>
            <person name="Vardi A."/>
            <person name="von Dassow P."/>
            <person name="Vyverman W."/>
            <person name="Willis A."/>
            <person name="Wyrwicz L.S."/>
            <person name="Rokhsar D.S."/>
            <person name="Weissenbach J."/>
            <person name="Armbrust E.V."/>
            <person name="Green B.R."/>
            <person name="Van de Peer Y."/>
            <person name="Grigoriev I.V."/>
        </authorList>
    </citation>
    <scope>NUCLEOTIDE SEQUENCE [LARGE SCALE GENOMIC DNA]</scope>
    <source>
        <strain evidence="2 3">CCMP1335</strain>
    </source>
</reference>
<evidence type="ECO:0008006" key="4">
    <source>
        <dbReference type="Google" id="ProtNLM"/>
    </source>
</evidence>
<dbReference type="PANTHER" id="PTHR21113">
    <property type="entry name" value="AGAP001705-PA"/>
    <property type="match status" value="1"/>
</dbReference>
<feature type="compositionally biased region" description="Polar residues" evidence="1">
    <location>
        <begin position="838"/>
        <end position="868"/>
    </location>
</feature>
<feature type="region of interest" description="Disordered" evidence="1">
    <location>
        <begin position="1"/>
        <end position="21"/>
    </location>
</feature>
<proteinExistence type="predicted"/>
<dbReference type="HOGENOM" id="CLU_268195_0_0_1"/>
<name>B8LE24_THAPS</name>
<accession>B8LE24</accession>
<feature type="region of interest" description="Disordered" evidence="1">
    <location>
        <begin position="42"/>
        <end position="84"/>
    </location>
</feature>
<evidence type="ECO:0000256" key="1">
    <source>
        <dbReference type="SAM" id="MobiDB-lite"/>
    </source>
</evidence>
<feature type="compositionally biased region" description="Low complexity" evidence="1">
    <location>
        <begin position="69"/>
        <end position="84"/>
    </location>
</feature>
<dbReference type="EMBL" id="DS999427">
    <property type="protein sequence ID" value="EED86415.1"/>
    <property type="molecule type" value="Genomic_DNA"/>
</dbReference>
<dbReference type="PaxDb" id="35128-Thapsdraft1771"/>
<feature type="compositionally biased region" description="Polar residues" evidence="1">
    <location>
        <begin position="588"/>
        <end position="597"/>
    </location>
</feature>
<organism evidence="2 3">
    <name type="scientific">Thalassiosira pseudonana</name>
    <name type="common">Marine diatom</name>
    <name type="synonym">Cyclotella nana</name>
    <dbReference type="NCBI Taxonomy" id="35128"/>
    <lineage>
        <taxon>Eukaryota</taxon>
        <taxon>Sar</taxon>
        <taxon>Stramenopiles</taxon>
        <taxon>Ochrophyta</taxon>
        <taxon>Bacillariophyta</taxon>
        <taxon>Coscinodiscophyceae</taxon>
        <taxon>Thalassiosirophycidae</taxon>
        <taxon>Thalassiosirales</taxon>
        <taxon>Thalassiosiraceae</taxon>
        <taxon>Thalassiosira</taxon>
    </lineage>
</organism>
<dbReference type="Proteomes" id="UP000001449">
    <property type="component" value="Unassembled WGS sequence"/>
</dbReference>
<dbReference type="Gene3D" id="1.10.530.10">
    <property type="match status" value="1"/>
</dbReference>
<feature type="compositionally biased region" description="Low complexity" evidence="1">
    <location>
        <begin position="598"/>
        <end position="609"/>
    </location>
</feature>
<dbReference type="InParanoid" id="B8LE24"/>
<dbReference type="KEGG" id="tps:THAPSDRAFT_bd1771"/>
<sequence length="1226" mass="132771">MPFSSISTSMPQQQRRRERRRRSFIHLTTLLALSASRFVDAGNGVRGEPSSSSITAIDEPSANRQSNELLSSQQQRSLSSSTITSLQSTNDATIRASTPYTNYGTSIELQFIGANTMGGESEGVASLVKFDLSELLFSSSSSITAVEKAHLKLFPSAACNFHKTDGLHLGVLEVGLANNEVNADIIVPNAVGGGETKTYEWNEVSVTWYNAPSLSEEGGGTAVVPLETVRGGVWLEVEITSFLRSFPKTASSNILTVRLSSSLFTQNDDNVSLCSFASRDYNGGRFAPKLVLVLGETSSDGSSVSSGTSIAVEGTSSSSSVAQAQESTDNNSNGNHVQLQSKPLHGKSSTSDASQMTATSTKTTNCAATYSSLKASTGAYTAGTIVSSTSPTDGTSRNYECKPFPFTEWCKSDLYQPGVSRFWNQAWELVNECYQEVSSIHSKGGGRGDEGFKEPTLVGYVVEDANEAMSTQTTESTTGVLCPAEWNVIYSYDTGDRVTLRESLTVYECKEPPFNVLCSNTAYEVGKGPIYEHVWKVVGRCVNGKVVDSAVDGTVVAAATVPEPGNVVPPVNSVSIADIIPLKVTTTSPTNLETSMPTKSTTSKPTLNPTNLVPQQEDGLVQDNGVSQADEASSSFTELTIAEIVEAQALPQDCDEVFDKLNNNYELNQRVSFDGSHYTCTLPSWCGMPNFEPAIGKYWKVVWEYQGPCGGAQLEEALPFDPLEKPAIGNTRPVHDKPSGGRPVRPTVVTPAAPETPQEPVNVSPSSSSSEPPCPPLWVMGAIYAEGETIGAQGRIYACKGFPYDGWCGLEGYEPATGPYWAMAWEIVGDCEGDGTRPPTQMPTSKAPTTSVSIGNPSSETESSNVEGASTPIVRGETTAKTVFSILDSKKDNIDNELFLYQGSEPSTVYRYDGFIAGLKVMYETGIAGKFFYLGDESDNGYKYGLANIAAFIGQSMKETIQYDACDENSWDLVNSKYPLSNACGQLGQSYQDYHCSEEERHMECEVDPNMSIKGVTHAKWYGAPGPLFCGPKTEYPETGFWDYSYNCNNVWADPPEYCTDYEEQKAGRYDNSEAVENNSGRTDVEGCCWWGRGVIQTTGVCNFGKLNYFLGARAAEEGRPSVYPDVDFCKDPEVICSSKEHQELKWIAGFFYWCESLQSYNERGFDYVTELHKFVDGGMTDNSFINAVSGIVNRGCHDPPCGTGEVDGVHERAGYFGKVLATFLA</sequence>
<dbReference type="GeneID" id="7447299"/>
<dbReference type="RefSeq" id="XP_002297265.1">
    <property type="nucleotide sequence ID" value="XM_002297229.1"/>
</dbReference>
<dbReference type="PANTHER" id="PTHR21113:SF4">
    <property type="entry name" value="CHITIN-BINDING TYPE-4 DOMAIN-CONTAINING PROTEIN"/>
    <property type="match status" value="1"/>
</dbReference>
<feature type="region of interest" description="Disordered" evidence="1">
    <location>
        <begin position="731"/>
        <end position="772"/>
    </location>
</feature>
<feature type="compositionally biased region" description="Polar residues" evidence="1">
    <location>
        <begin position="329"/>
        <end position="356"/>
    </location>
</feature>
<feature type="region of interest" description="Disordered" evidence="1">
    <location>
        <begin position="588"/>
        <end position="609"/>
    </location>
</feature>
<feature type="compositionally biased region" description="Low complexity" evidence="1">
    <location>
        <begin position="297"/>
        <end position="328"/>
    </location>
</feature>
<protein>
    <recommendedName>
        <fullName evidence="4">Chitin-binding type-3 domain-containing protein</fullName>
    </recommendedName>
</protein>
<dbReference type="AlphaFoldDB" id="B8LE24"/>
<evidence type="ECO:0000313" key="3">
    <source>
        <dbReference type="Proteomes" id="UP000001449"/>
    </source>
</evidence>
<evidence type="ECO:0000313" key="2">
    <source>
        <dbReference type="EMBL" id="EED86415.1"/>
    </source>
</evidence>
<feature type="compositionally biased region" description="Polar residues" evidence="1">
    <location>
        <begin position="1"/>
        <end position="11"/>
    </location>
</feature>